<dbReference type="Gene3D" id="2.150.10.10">
    <property type="entry name" value="Serralysin-like metalloprotease, C-terminal"/>
    <property type="match status" value="1"/>
</dbReference>
<dbReference type="GO" id="GO:0006508">
    <property type="term" value="P:proteolysis"/>
    <property type="evidence" value="ECO:0007669"/>
    <property type="project" value="UniProtKB-KW"/>
</dbReference>
<dbReference type="SUPFAM" id="SSF55486">
    <property type="entry name" value="Metalloproteases ('zincins'), catalytic domain"/>
    <property type="match status" value="1"/>
</dbReference>
<dbReference type="SMART" id="SM00235">
    <property type="entry name" value="ZnMc"/>
    <property type="match status" value="1"/>
</dbReference>
<evidence type="ECO:0000256" key="1">
    <source>
        <dbReference type="ARBA" id="ARBA00004613"/>
    </source>
</evidence>
<dbReference type="GO" id="GO:0005509">
    <property type="term" value="F:calcium ion binding"/>
    <property type="evidence" value="ECO:0007669"/>
    <property type="project" value="InterPro"/>
</dbReference>
<keyword evidence="7" id="KW-0862">Zinc</keyword>
<keyword evidence="4" id="KW-0645">Protease</keyword>
<dbReference type="GO" id="GO:0031012">
    <property type="term" value="C:extracellular matrix"/>
    <property type="evidence" value="ECO:0007669"/>
    <property type="project" value="InterPro"/>
</dbReference>
<dbReference type="NCBIfam" id="NF033510">
    <property type="entry name" value="Ca_tandemer"/>
    <property type="match status" value="1"/>
</dbReference>
<dbReference type="Gene3D" id="2.60.40.10">
    <property type="entry name" value="Immunoglobulins"/>
    <property type="match status" value="6"/>
</dbReference>
<dbReference type="Gene3D" id="3.40.390.10">
    <property type="entry name" value="Collagenase (Catalytic Domain)"/>
    <property type="match status" value="1"/>
</dbReference>
<dbReference type="PANTHER" id="PTHR38340">
    <property type="entry name" value="S-LAYER PROTEIN"/>
    <property type="match status" value="1"/>
</dbReference>
<comment type="similarity">
    <text evidence="2">Belongs to the peptidase M10B family.</text>
</comment>
<dbReference type="Pfam" id="PF00353">
    <property type="entry name" value="HemolysinCabind"/>
    <property type="match status" value="2"/>
</dbReference>
<dbReference type="Pfam" id="PF00413">
    <property type="entry name" value="Peptidase_M10"/>
    <property type="match status" value="1"/>
</dbReference>
<dbReference type="Proteomes" id="UP000219669">
    <property type="component" value="Unassembled WGS sequence"/>
</dbReference>
<dbReference type="NCBIfam" id="NF012196">
    <property type="entry name" value="Ig_like_ice"/>
    <property type="match status" value="2"/>
</dbReference>
<sequence>NDKVVLSVGGQDFTGSVQNGKFNIGVNAQKLSENRDITATVTATDTAGNSKNASANKTYTVDTQAPQITLTLNKVDTINAKSPSQIAVSGSIGGMGAGEIVVDNVVKLTLNGKTHNATVTGNTFSANIAKTEFALGDTIRAEVNVRDAAGNVGSANTSGSYIYNVNAPTPRIEIGEIGTQQIVNASLKQQSSVQLKGTLDYPANVLAKDVKVVLTLNGQTINDVQVTGKTWTANVSGSQLAAKEGSANTLAAQISVTDTAGNTGEQTASKNYTVDTQFTASVSLEEITGDNQINANEAKENIIIRGQATSNEAIQSGKVVLNVAGENITVDLDTEGRFSHSIAGSQLVSSNNKTITAALQAQDAAGNTAIAQASQTYTAKLDADLALQWISIAGDNVLSAAEAGGEVELFGMITGEDALPAIPVKISVGNQTYTVETYRDLRVGVIFKHNVPAKDLLALTERNINASIDTISRDGKELKASASQSYKVLDNAQADIRITSIDTDNLLSANEFKLNQNDEYVLQGKLALEDTLFAKFKNINAVDYLQINIGEQSYAAKVNILNYTFSLKLKAHEWNALAGKAINYDLVLDERVHQLASELIDIRNEPDTYFLDGVPVGTDYLVKKVDVPKFDSSWVTLKGDVVDGDVGQYTVKPIELANKMVEIKGVATGTAQANDPVEIQIGSQIHRVALDSNKAFTLSVNAQELADNASKMVLATLNTKGLDGSSITVADSQNYVVAGSYITDKFVSEHSHVELERLPYFIRALEWQTGGHDGDNYVNRVGKGATIEYHFMSKAEAQARPDGKADATQTPEFFDYIDANKQTIREMLQHISTYTNITFKETADSSKRMGKIDFYMEAIVDDNPDDDLFEGGYAHSGGSVHLNQNLYQKDDKTLANNEGFLTALHETLHSLGLKHPRDYEYPDKTGVDILNKDEDVQGLTVMSYMQHDTLRGKESLRLFDLAYLHYRYGVNPNQRAGNDVYTFKDFNPVSFGNDVYIWDGGGIDTFDASKETDKVYVDLTPGSWNHVGVRGSAASPNYGMRFAYAGTRYGYNLGLEGSTTTSQFFDVPYDATLTNWDVIRPKEQSLTHITYPDTKQSFIGYGTQIENLIGSDYADVLRGNAADNMIYGGKGNDRLEGGDGNDFLDGGEGYDGLYGGKGDDIYVVNEPGEFTVVERENEGNDTVYSYVDYVGLSNTGLNVNVENLRLLGEAKKGFGNDLDNIIQGNAQDNILEGRGGNDILYGEAGNDRLDGGEGNDTLYGGKGADTFVLSSLLEVDVDTIKDFVVGEDIIELRASVFGSLRNGMSDFNDYMKFDKASGKLFYDADGTGGGAAVHVATLEGKIDELLSSSFQIV</sequence>
<dbReference type="InterPro" id="IPR024079">
    <property type="entry name" value="MetalloPept_cat_dom_sf"/>
</dbReference>
<dbReference type="InterPro" id="IPR006026">
    <property type="entry name" value="Peptidase_Metallo"/>
</dbReference>
<comment type="subcellular location">
    <subcellularLocation>
        <location evidence="1">Secreted</location>
    </subcellularLocation>
</comment>
<evidence type="ECO:0000256" key="3">
    <source>
        <dbReference type="ARBA" id="ARBA00022525"/>
    </source>
</evidence>
<dbReference type="InterPro" id="IPR013783">
    <property type="entry name" value="Ig-like_fold"/>
</dbReference>
<dbReference type="GO" id="GO:0004222">
    <property type="term" value="F:metalloendopeptidase activity"/>
    <property type="evidence" value="ECO:0007669"/>
    <property type="project" value="InterPro"/>
</dbReference>
<dbReference type="GO" id="GO:0005576">
    <property type="term" value="C:extracellular region"/>
    <property type="evidence" value="ECO:0007669"/>
    <property type="project" value="UniProtKB-SubCell"/>
</dbReference>
<evidence type="ECO:0000256" key="7">
    <source>
        <dbReference type="ARBA" id="ARBA00022833"/>
    </source>
</evidence>
<keyword evidence="6" id="KW-0378">Hydrolase</keyword>
<keyword evidence="5" id="KW-0479">Metal-binding</keyword>
<keyword evidence="3" id="KW-0964">Secreted</keyword>
<dbReference type="InterPro" id="IPR018511">
    <property type="entry name" value="Hemolysin-typ_Ca-bd_CS"/>
</dbReference>
<accession>A0A286ECZ3</accession>
<dbReference type="PROSITE" id="PS00330">
    <property type="entry name" value="HEMOLYSIN_CALCIUM"/>
    <property type="match status" value="4"/>
</dbReference>
<gene>
    <name evidence="9" type="ORF">SAMN02746062_01358</name>
</gene>
<name>A0A286ECZ3_9NEIS</name>
<dbReference type="InterPro" id="IPR011049">
    <property type="entry name" value="Serralysin-like_metalloprot_C"/>
</dbReference>
<reference evidence="9 10" key="1">
    <citation type="submission" date="2017-09" db="EMBL/GenBank/DDBJ databases">
        <authorList>
            <person name="Ehlers B."/>
            <person name="Leendertz F.H."/>
        </authorList>
    </citation>
    <scope>NUCLEOTIDE SEQUENCE [LARGE SCALE GENOMIC DNA]</scope>
    <source>
        <strain evidence="9 10">DSM 16848</strain>
    </source>
</reference>
<evidence type="ECO:0000256" key="6">
    <source>
        <dbReference type="ARBA" id="ARBA00022801"/>
    </source>
</evidence>
<dbReference type="RefSeq" id="WP_179655835.1">
    <property type="nucleotide sequence ID" value="NZ_OCNF01000010.1"/>
</dbReference>
<dbReference type="InterPro" id="IPR001818">
    <property type="entry name" value="Pept_M10_metallopeptidase"/>
</dbReference>
<keyword evidence="10" id="KW-1185">Reference proteome</keyword>
<proteinExistence type="inferred from homology"/>
<dbReference type="PANTHER" id="PTHR38340:SF1">
    <property type="entry name" value="S-LAYER PROTEIN"/>
    <property type="match status" value="1"/>
</dbReference>
<dbReference type="EMBL" id="OCNF01000010">
    <property type="protein sequence ID" value="SOD68694.1"/>
    <property type="molecule type" value="Genomic_DNA"/>
</dbReference>
<dbReference type="InterPro" id="IPR049826">
    <property type="entry name" value="Ig-like_ice"/>
</dbReference>
<protein>
    <submittedName>
        <fullName evidence="9">Hemolysin-type calcium-binding repeat-containing protein</fullName>
    </submittedName>
</protein>
<evidence type="ECO:0000256" key="2">
    <source>
        <dbReference type="ARBA" id="ARBA00009490"/>
    </source>
</evidence>
<evidence type="ECO:0000313" key="9">
    <source>
        <dbReference type="EMBL" id="SOD68694.1"/>
    </source>
</evidence>
<dbReference type="InterPro" id="IPR050557">
    <property type="entry name" value="RTX_toxin/Mannuronan_C5-epim"/>
</dbReference>
<dbReference type="PRINTS" id="PR00313">
    <property type="entry name" value="CABNDNGRPT"/>
</dbReference>
<feature type="non-terminal residue" evidence="9">
    <location>
        <position position="1"/>
    </location>
</feature>
<feature type="domain" description="Peptidase metallopeptidase" evidence="8">
    <location>
        <begin position="801"/>
        <end position="942"/>
    </location>
</feature>
<evidence type="ECO:0000256" key="5">
    <source>
        <dbReference type="ARBA" id="ARBA00022723"/>
    </source>
</evidence>
<organism evidence="9 10">
    <name type="scientific">Alysiella filiformis DSM 16848</name>
    <dbReference type="NCBI Taxonomy" id="1120981"/>
    <lineage>
        <taxon>Bacteria</taxon>
        <taxon>Pseudomonadati</taxon>
        <taxon>Pseudomonadota</taxon>
        <taxon>Betaproteobacteria</taxon>
        <taxon>Neisseriales</taxon>
        <taxon>Neisseriaceae</taxon>
        <taxon>Alysiella</taxon>
    </lineage>
</organism>
<dbReference type="InterPro" id="IPR001343">
    <property type="entry name" value="Hemolysn_Ca-bd"/>
</dbReference>
<evidence type="ECO:0000259" key="8">
    <source>
        <dbReference type="SMART" id="SM00235"/>
    </source>
</evidence>
<dbReference type="SUPFAM" id="SSF51120">
    <property type="entry name" value="beta-Roll"/>
    <property type="match status" value="2"/>
</dbReference>
<evidence type="ECO:0000313" key="10">
    <source>
        <dbReference type="Proteomes" id="UP000219669"/>
    </source>
</evidence>
<evidence type="ECO:0000256" key="4">
    <source>
        <dbReference type="ARBA" id="ARBA00022670"/>
    </source>
</evidence>
<dbReference type="GO" id="GO:0008270">
    <property type="term" value="F:zinc ion binding"/>
    <property type="evidence" value="ECO:0007669"/>
    <property type="project" value="InterPro"/>
</dbReference>